<dbReference type="InterPro" id="IPR051446">
    <property type="entry name" value="HTH_trans_reg/aminotransferase"/>
</dbReference>
<dbReference type="InterPro" id="IPR036390">
    <property type="entry name" value="WH_DNA-bd_sf"/>
</dbReference>
<dbReference type="InterPro" id="IPR004839">
    <property type="entry name" value="Aminotransferase_I/II_large"/>
</dbReference>
<gene>
    <name evidence="7" type="ORF">BLL42_04745</name>
</gene>
<keyword evidence="2" id="KW-0663">Pyridoxal phosphate</keyword>
<dbReference type="PANTHER" id="PTHR46577:SF1">
    <property type="entry name" value="HTH-TYPE TRANSCRIPTIONAL REGULATORY PROTEIN GABR"/>
    <property type="match status" value="1"/>
</dbReference>
<evidence type="ECO:0000256" key="5">
    <source>
        <dbReference type="ARBA" id="ARBA00023163"/>
    </source>
</evidence>
<dbReference type="Proteomes" id="UP000182567">
    <property type="component" value="Chromosome"/>
</dbReference>
<dbReference type="GO" id="GO:0003700">
    <property type="term" value="F:DNA-binding transcription factor activity"/>
    <property type="evidence" value="ECO:0007669"/>
    <property type="project" value="InterPro"/>
</dbReference>
<dbReference type="Gene3D" id="3.90.1150.10">
    <property type="entry name" value="Aspartate Aminotransferase, domain 1"/>
    <property type="match status" value="1"/>
</dbReference>
<reference evidence="8" key="1">
    <citation type="submission" date="2016-10" db="EMBL/GenBank/DDBJ databases">
        <title>Pseudomonas frederiksbergensis ERGS4:02 complete genome.</title>
        <authorList>
            <person name="Kumar R."/>
            <person name="Acharya V."/>
            <person name="Singh D."/>
        </authorList>
    </citation>
    <scope>NUCLEOTIDE SEQUENCE [LARGE SCALE GENOMIC DNA]</scope>
    <source>
        <strain evidence="8">ERGS4:02</strain>
    </source>
</reference>
<evidence type="ECO:0000256" key="2">
    <source>
        <dbReference type="ARBA" id="ARBA00022898"/>
    </source>
</evidence>
<keyword evidence="4" id="KW-0238">DNA-binding</keyword>
<evidence type="ECO:0000313" key="8">
    <source>
        <dbReference type="Proteomes" id="UP000182567"/>
    </source>
</evidence>
<name>A0A1J0EG23_9PSED</name>
<dbReference type="OrthoDB" id="9804020at2"/>
<dbReference type="GO" id="GO:0003677">
    <property type="term" value="F:DNA binding"/>
    <property type="evidence" value="ECO:0007669"/>
    <property type="project" value="UniProtKB-KW"/>
</dbReference>
<keyword evidence="5" id="KW-0804">Transcription</keyword>
<dbReference type="Gene3D" id="1.10.10.10">
    <property type="entry name" value="Winged helix-like DNA-binding domain superfamily/Winged helix DNA-binding domain"/>
    <property type="match status" value="1"/>
</dbReference>
<keyword evidence="3" id="KW-0805">Transcription regulation</keyword>
<dbReference type="InterPro" id="IPR000524">
    <property type="entry name" value="Tscrpt_reg_HTH_GntR"/>
</dbReference>
<protein>
    <submittedName>
        <fullName evidence="7">GntR family transcriptional regulator</fullName>
    </submittedName>
</protein>
<dbReference type="SUPFAM" id="SSF46785">
    <property type="entry name" value="Winged helix' DNA-binding domain"/>
    <property type="match status" value="1"/>
</dbReference>
<accession>A0A1J0EG23</accession>
<sequence>MAVKVSIAMVSIMRAGLADGLGVKYKRLAEAIETGIHDGLIEPGCKLPPHRLLSDSLGVTVGTISRAYAELERVGLVVARVGDGTYVRQRGMERPRDGGFRNVSDEPEPCFDMSRNQPIPGQAALFLSQSLQALAGDSERLQGISGYTVDAGLLRYRSAGAHWLSHREFAASAEQVICVNGGQHGLLCALMALLKAGDTLVTEQLTYPGLISVARMLGIKLMGLGMDDEGLLPSALDEACRNHRVTALYCTPTIQNPTAAVMSVARREAIAEVCREHNLLIIEDEAHAVLAQERPLPLSFFAPERTILIGSLSKAVSAGLRVGYLQAPQPLISRLSAAVRGTCWMATPLTLELATSWIERGVAEQLLGQQIAEIIRRKALVAGLLKGLEYKTHLHSPHFWIEVPEPWRASQIEAELKQNGYLITTAEAFAVGHASVPQFIRVSVCNTSGDDRLLCEGFAAVAKALEQGAEIA</sequence>
<dbReference type="Pfam" id="PF00155">
    <property type="entry name" value="Aminotran_1_2"/>
    <property type="match status" value="1"/>
</dbReference>
<dbReference type="InterPro" id="IPR015421">
    <property type="entry name" value="PyrdxlP-dep_Trfase_major"/>
</dbReference>
<comment type="similarity">
    <text evidence="1">In the C-terminal section; belongs to the class-I pyridoxal-phosphate-dependent aminotransferase family.</text>
</comment>
<feature type="domain" description="HTH gntR-type" evidence="6">
    <location>
        <begin position="22"/>
        <end position="90"/>
    </location>
</feature>
<evidence type="ECO:0000256" key="1">
    <source>
        <dbReference type="ARBA" id="ARBA00005384"/>
    </source>
</evidence>
<dbReference type="CDD" id="cd07377">
    <property type="entry name" value="WHTH_GntR"/>
    <property type="match status" value="1"/>
</dbReference>
<dbReference type="InterPro" id="IPR036388">
    <property type="entry name" value="WH-like_DNA-bd_sf"/>
</dbReference>
<dbReference type="Pfam" id="PF00392">
    <property type="entry name" value="GntR"/>
    <property type="match status" value="1"/>
</dbReference>
<proteinExistence type="inferred from homology"/>
<organism evidence="7 8">
    <name type="scientific">Pseudomonas frederiksbergensis</name>
    <dbReference type="NCBI Taxonomy" id="104087"/>
    <lineage>
        <taxon>Bacteria</taxon>
        <taxon>Pseudomonadati</taxon>
        <taxon>Pseudomonadota</taxon>
        <taxon>Gammaproteobacteria</taxon>
        <taxon>Pseudomonadales</taxon>
        <taxon>Pseudomonadaceae</taxon>
        <taxon>Pseudomonas</taxon>
    </lineage>
</organism>
<dbReference type="PANTHER" id="PTHR46577">
    <property type="entry name" value="HTH-TYPE TRANSCRIPTIONAL REGULATORY PROTEIN GABR"/>
    <property type="match status" value="1"/>
</dbReference>
<dbReference type="PROSITE" id="PS50949">
    <property type="entry name" value="HTH_GNTR"/>
    <property type="match status" value="1"/>
</dbReference>
<dbReference type="GO" id="GO:0030170">
    <property type="term" value="F:pyridoxal phosphate binding"/>
    <property type="evidence" value="ECO:0007669"/>
    <property type="project" value="InterPro"/>
</dbReference>
<dbReference type="Gene3D" id="3.40.640.10">
    <property type="entry name" value="Type I PLP-dependent aspartate aminotransferase-like (Major domain)"/>
    <property type="match status" value="1"/>
</dbReference>
<dbReference type="InterPro" id="IPR015422">
    <property type="entry name" value="PyrdxlP-dep_Trfase_small"/>
</dbReference>
<dbReference type="EMBL" id="CP017886">
    <property type="protein sequence ID" value="APC15058.1"/>
    <property type="molecule type" value="Genomic_DNA"/>
</dbReference>
<dbReference type="SMART" id="SM00345">
    <property type="entry name" value="HTH_GNTR"/>
    <property type="match status" value="1"/>
</dbReference>
<dbReference type="RefSeq" id="WP_071551023.1">
    <property type="nucleotide sequence ID" value="NZ_CP017886.1"/>
</dbReference>
<dbReference type="GeneID" id="46907520"/>
<evidence type="ECO:0000256" key="4">
    <source>
        <dbReference type="ARBA" id="ARBA00023125"/>
    </source>
</evidence>
<evidence type="ECO:0000259" key="6">
    <source>
        <dbReference type="PROSITE" id="PS50949"/>
    </source>
</evidence>
<dbReference type="CDD" id="cd00609">
    <property type="entry name" value="AAT_like"/>
    <property type="match status" value="1"/>
</dbReference>
<dbReference type="InterPro" id="IPR015424">
    <property type="entry name" value="PyrdxlP-dep_Trfase"/>
</dbReference>
<dbReference type="SUPFAM" id="SSF53383">
    <property type="entry name" value="PLP-dependent transferases"/>
    <property type="match status" value="1"/>
</dbReference>
<dbReference type="AlphaFoldDB" id="A0A1J0EG23"/>
<evidence type="ECO:0000313" key="7">
    <source>
        <dbReference type="EMBL" id="APC15058.1"/>
    </source>
</evidence>
<evidence type="ECO:0000256" key="3">
    <source>
        <dbReference type="ARBA" id="ARBA00023015"/>
    </source>
</evidence>